<feature type="domain" description="CBS" evidence="2">
    <location>
        <begin position="274"/>
        <end position="331"/>
    </location>
</feature>
<dbReference type="Pfam" id="PF01380">
    <property type="entry name" value="SIS"/>
    <property type="match status" value="1"/>
</dbReference>
<dbReference type="InterPro" id="IPR000644">
    <property type="entry name" value="CBS_dom"/>
</dbReference>
<accession>A0A7R9T4E3</accession>
<dbReference type="PROSITE" id="PS51464">
    <property type="entry name" value="SIS"/>
    <property type="match status" value="1"/>
</dbReference>
<gene>
    <name evidence="4" type="ORF">OLUC0939_LOCUS5285</name>
</gene>
<dbReference type="Pfam" id="PF00571">
    <property type="entry name" value="CBS"/>
    <property type="match status" value="1"/>
</dbReference>
<dbReference type="EMBL" id="HBDX01006151">
    <property type="protein sequence ID" value="CAD8224559.1"/>
    <property type="molecule type" value="Transcribed_RNA"/>
</dbReference>
<proteinExistence type="predicted"/>
<dbReference type="SUPFAM" id="SSF53697">
    <property type="entry name" value="SIS domain"/>
    <property type="match status" value="1"/>
</dbReference>
<dbReference type="Gene3D" id="3.40.50.10490">
    <property type="entry name" value="Glucose-6-phosphate isomerase like protein, domain 1"/>
    <property type="match status" value="1"/>
</dbReference>
<organism evidence="4">
    <name type="scientific">Ostreococcus sp. 'lucimarinus'</name>
    <dbReference type="NCBI Taxonomy" id="242159"/>
    <lineage>
        <taxon>Eukaryota</taxon>
        <taxon>Viridiplantae</taxon>
        <taxon>Chlorophyta</taxon>
        <taxon>Mamiellophyceae</taxon>
        <taxon>Mamiellales</taxon>
        <taxon>Bathycoccaceae</taxon>
        <taxon>Ostreococcus</taxon>
    </lineage>
</organism>
<dbReference type="GO" id="GO:1901135">
    <property type="term" value="P:carbohydrate derivative metabolic process"/>
    <property type="evidence" value="ECO:0007669"/>
    <property type="project" value="InterPro"/>
</dbReference>
<dbReference type="PANTHER" id="PTHR47476:SF2">
    <property type="entry name" value="ARABINOSE 5-PHOSPHATE ISOMERASE-RELATED"/>
    <property type="match status" value="1"/>
</dbReference>
<dbReference type="PROSITE" id="PS51371">
    <property type="entry name" value="CBS"/>
    <property type="match status" value="1"/>
</dbReference>
<name>A0A7R9T4E3_9CHLO</name>
<evidence type="ECO:0000259" key="2">
    <source>
        <dbReference type="PROSITE" id="PS51371"/>
    </source>
</evidence>
<dbReference type="GO" id="GO:0097367">
    <property type="term" value="F:carbohydrate derivative binding"/>
    <property type="evidence" value="ECO:0007669"/>
    <property type="project" value="InterPro"/>
</dbReference>
<evidence type="ECO:0000259" key="3">
    <source>
        <dbReference type="PROSITE" id="PS51464"/>
    </source>
</evidence>
<protein>
    <recommendedName>
        <fullName evidence="5">SIS domain-containing protein</fullName>
    </recommendedName>
</protein>
<evidence type="ECO:0000313" key="4">
    <source>
        <dbReference type="EMBL" id="CAD8224559.1"/>
    </source>
</evidence>
<dbReference type="InterPro" id="IPR001347">
    <property type="entry name" value="SIS_dom"/>
</dbReference>
<feature type="domain" description="SIS" evidence="3">
    <location>
        <begin position="39"/>
        <end position="182"/>
    </location>
</feature>
<evidence type="ECO:0000256" key="1">
    <source>
        <dbReference type="PROSITE-ProRule" id="PRU00703"/>
    </source>
</evidence>
<reference evidence="4" key="1">
    <citation type="submission" date="2021-01" db="EMBL/GenBank/DDBJ databases">
        <authorList>
            <person name="Corre E."/>
            <person name="Pelletier E."/>
            <person name="Niang G."/>
            <person name="Scheremetjew M."/>
            <person name="Finn R."/>
            <person name="Kale V."/>
            <person name="Holt S."/>
            <person name="Cochrane G."/>
            <person name="Meng A."/>
            <person name="Brown T."/>
            <person name="Cohen L."/>
        </authorList>
    </citation>
    <scope>NUCLEOTIDE SEQUENCE</scope>
    <source>
        <strain evidence="4">Clade-A-BCC118000</strain>
    </source>
</reference>
<dbReference type="InterPro" id="IPR046348">
    <property type="entry name" value="SIS_dom_sf"/>
</dbReference>
<dbReference type="PANTHER" id="PTHR47476">
    <property type="match status" value="1"/>
</dbReference>
<dbReference type="CDD" id="cd05014">
    <property type="entry name" value="SIS_Kpsf"/>
    <property type="match status" value="1"/>
</dbReference>
<keyword evidence="1" id="KW-0129">CBS domain</keyword>
<dbReference type="InterPro" id="IPR046342">
    <property type="entry name" value="CBS_dom_sf"/>
</dbReference>
<dbReference type="AlphaFoldDB" id="A0A7R9T4E3"/>
<dbReference type="InterPro" id="IPR035474">
    <property type="entry name" value="SIS_Kpsf"/>
</dbReference>
<evidence type="ECO:0008006" key="5">
    <source>
        <dbReference type="Google" id="ProtNLM"/>
    </source>
</evidence>
<dbReference type="Gene3D" id="3.10.580.10">
    <property type="entry name" value="CBS-domain"/>
    <property type="match status" value="1"/>
</dbReference>
<sequence>MSTEVDGDASLDMAAIFGEQRRLIDHFFDHFDASQASKFVHEIVECAGTVFFSGVGKSGFICNKIAMSLASIGVKSAYLNPLDALHGDIGNCEKSDLLVLFSKSGSTAELLAMVPGARSKNMKIISVTCHECSALANKSDMNIYLPLQRELCAFNLAPVTSTIVQLIFGDTVTAAVMRKLQLTLESYALNHPAGSIGRKLLLTVRDVMRTGSDLSRVSIHSTLHAGVQELMRTGSGCVVVTQGVFLKGVFTDGDLRRLVADDRFDIRGAIENYASKKPLCIQDESMKLVDAERLFHSGSKSVSCLPVVQTRVEGIEVLGMLVLTDTMRALA</sequence>